<comment type="similarity">
    <text evidence="3">Belongs to the FliH family.</text>
</comment>
<dbReference type="AlphaFoldDB" id="A0A7C4RTJ9"/>
<dbReference type="PANTHER" id="PTHR34982:SF1">
    <property type="entry name" value="FLAGELLAR ASSEMBLY PROTEIN FLIH"/>
    <property type="match status" value="1"/>
</dbReference>
<dbReference type="Pfam" id="PF02108">
    <property type="entry name" value="FliH"/>
    <property type="match status" value="1"/>
</dbReference>
<keyword evidence="8" id="KW-0653">Protein transport</keyword>
<accession>A0A7C4RTJ9</accession>
<dbReference type="InterPro" id="IPR018035">
    <property type="entry name" value="Flagellar_FliH/T3SS_HrpE"/>
</dbReference>
<sequence length="298" mass="32981">MDQIDPFTQTSRTKPYSFPDLKRSTGEGPGKGPTRSNAFQRQFSASLNDGNRFGQPKEVCSPPWGSVDLSKNRGPEDDQHPDSEAYREIIDRLIQQNEQQLKAAYAKGREEGLKLGLEQGRGEGIDIGKREGILQGRAEGEERIKPLAGAFQEALNQLAVLRKIALYEARAEAVKLAFFIAERILGVHLRLHPDAMQHLVEKACVMATPSRILRVKLHPDAVEYYQNHPSLLSLPEDVDIIPDPAIAYGGCVLETDTGEIDASLESQLQVLLEALKRELELSRHADSAESLIGMHVDG</sequence>
<dbReference type="GO" id="GO:0005829">
    <property type="term" value="C:cytosol"/>
    <property type="evidence" value="ECO:0007669"/>
    <property type="project" value="TreeGrafter"/>
</dbReference>
<dbReference type="GO" id="GO:0009288">
    <property type="term" value="C:bacterial-type flagellum"/>
    <property type="evidence" value="ECO:0007669"/>
    <property type="project" value="InterPro"/>
</dbReference>
<evidence type="ECO:0000256" key="7">
    <source>
        <dbReference type="ARBA" id="ARBA00022795"/>
    </source>
</evidence>
<organism evidence="12">
    <name type="scientific">Desulfatirhabdium butyrativorans</name>
    <dbReference type="NCBI Taxonomy" id="340467"/>
    <lineage>
        <taxon>Bacteria</taxon>
        <taxon>Pseudomonadati</taxon>
        <taxon>Thermodesulfobacteriota</taxon>
        <taxon>Desulfobacteria</taxon>
        <taxon>Desulfobacterales</taxon>
        <taxon>Desulfatirhabdiaceae</taxon>
        <taxon>Desulfatirhabdium</taxon>
    </lineage>
</organism>
<dbReference type="GO" id="GO:0044781">
    <property type="term" value="P:bacterial-type flagellum organization"/>
    <property type="evidence" value="ECO:0007669"/>
    <property type="project" value="UniProtKB-KW"/>
</dbReference>
<evidence type="ECO:0000259" key="11">
    <source>
        <dbReference type="Pfam" id="PF02108"/>
    </source>
</evidence>
<feature type="compositionally biased region" description="Basic and acidic residues" evidence="10">
    <location>
        <begin position="70"/>
        <end position="82"/>
    </location>
</feature>
<protein>
    <recommendedName>
        <fullName evidence="4">Flagellar assembly protein FliH</fullName>
    </recommendedName>
</protein>
<evidence type="ECO:0000256" key="1">
    <source>
        <dbReference type="ARBA" id="ARBA00003041"/>
    </source>
</evidence>
<dbReference type="PANTHER" id="PTHR34982">
    <property type="entry name" value="YOP PROTEINS TRANSLOCATION PROTEIN L"/>
    <property type="match status" value="1"/>
</dbReference>
<proteinExistence type="inferred from homology"/>
<keyword evidence="6" id="KW-0963">Cytoplasm</keyword>
<evidence type="ECO:0000313" key="12">
    <source>
        <dbReference type="EMBL" id="HGU33703.1"/>
    </source>
</evidence>
<gene>
    <name evidence="12" type="ORF">ENS29_12750</name>
</gene>
<feature type="compositionally biased region" description="Polar residues" evidence="10">
    <location>
        <begin position="1"/>
        <end position="14"/>
    </location>
</feature>
<dbReference type="GO" id="GO:0015031">
    <property type="term" value="P:protein transport"/>
    <property type="evidence" value="ECO:0007669"/>
    <property type="project" value="UniProtKB-KW"/>
</dbReference>
<dbReference type="PRINTS" id="PR01003">
    <property type="entry name" value="FLGFLIH"/>
</dbReference>
<evidence type="ECO:0000256" key="4">
    <source>
        <dbReference type="ARBA" id="ARBA00016507"/>
    </source>
</evidence>
<evidence type="ECO:0000256" key="2">
    <source>
        <dbReference type="ARBA" id="ARBA00004496"/>
    </source>
</evidence>
<evidence type="ECO:0000256" key="8">
    <source>
        <dbReference type="ARBA" id="ARBA00022927"/>
    </source>
</evidence>
<comment type="caution">
    <text evidence="12">The sequence shown here is derived from an EMBL/GenBank/DDBJ whole genome shotgun (WGS) entry which is preliminary data.</text>
</comment>
<dbReference type="GO" id="GO:0003774">
    <property type="term" value="F:cytoskeletal motor activity"/>
    <property type="evidence" value="ECO:0007669"/>
    <property type="project" value="InterPro"/>
</dbReference>
<dbReference type="InterPro" id="IPR000563">
    <property type="entry name" value="Flag_FliH"/>
</dbReference>
<dbReference type="EMBL" id="DSUH01000294">
    <property type="protein sequence ID" value="HGU33703.1"/>
    <property type="molecule type" value="Genomic_DNA"/>
</dbReference>
<comment type="function">
    <text evidence="1">Needed for flagellar regrowth and assembly.</text>
</comment>
<evidence type="ECO:0000256" key="6">
    <source>
        <dbReference type="ARBA" id="ARBA00022490"/>
    </source>
</evidence>
<feature type="domain" description="Flagellar assembly protein FliH/Type III secretion system HrpE" evidence="11">
    <location>
        <begin position="151"/>
        <end position="269"/>
    </location>
</feature>
<dbReference type="GO" id="GO:0071973">
    <property type="term" value="P:bacterial-type flagellum-dependent cell motility"/>
    <property type="evidence" value="ECO:0007669"/>
    <property type="project" value="InterPro"/>
</dbReference>
<evidence type="ECO:0000256" key="3">
    <source>
        <dbReference type="ARBA" id="ARBA00006602"/>
    </source>
</evidence>
<feature type="region of interest" description="Disordered" evidence="10">
    <location>
        <begin position="1"/>
        <end position="82"/>
    </location>
</feature>
<name>A0A7C4RTJ9_9BACT</name>
<evidence type="ECO:0000256" key="10">
    <source>
        <dbReference type="SAM" id="MobiDB-lite"/>
    </source>
</evidence>
<comment type="subcellular location">
    <subcellularLocation>
        <location evidence="2">Cytoplasm</location>
    </subcellularLocation>
</comment>
<evidence type="ECO:0000256" key="9">
    <source>
        <dbReference type="ARBA" id="ARBA00023225"/>
    </source>
</evidence>
<reference evidence="12" key="1">
    <citation type="journal article" date="2020" name="mSystems">
        <title>Genome- and Community-Level Interaction Insights into Carbon Utilization and Element Cycling Functions of Hydrothermarchaeota in Hydrothermal Sediment.</title>
        <authorList>
            <person name="Zhou Z."/>
            <person name="Liu Y."/>
            <person name="Xu W."/>
            <person name="Pan J."/>
            <person name="Luo Z.H."/>
            <person name="Li M."/>
        </authorList>
    </citation>
    <scope>NUCLEOTIDE SEQUENCE [LARGE SCALE GENOMIC DNA]</scope>
    <source>
        <strain evidence="12">SpSt-477</strain>
    </source>
</reference>
<keyword evidence="5" id="KW-0813">Transport</keyword>
<keyword evidence="9" id="KW-1006">Bacterial flagellum protein export</keyword>
<feature type="compositionally biased region" description="Polar residues" evidence="10">
    <location>
        <begin position="34"/>
        <end position="49"/>
    </location>
</feature>
<evidence type="ECO:0000256" key="5">
    <source>
        <dbReference type="ARBA" id="ARBA00022448"/>
    </source>
</evidence>
<dbReference type="InterPro" id="IPR051472">
    <property type="entry name" value="T3SS_Stator/FliH"/>
</dbReference>
<keyword evidence="7" id="KW-1005">Bacterial flagellum biogenesis</keyword>